<dbReference type="PANTHER" id="PTHR43776:SF7">
    <property type="entry name" value="D,D-DIPEPTIDE TRANSPORT ATP-BINDING PROTEIN DDPF-RELATED"/>
    <property type="match status" value="1"/>
</dbReference>
<dbReference type="PROSITE" id="PS00211">
    <property type="entry name" value="ABC_TRANSPORTER_1"/>
    <property type="match status" value="1"/>
</dbReference>
<keyword evidence="3" id="KW-0547">Nucleotide-binding</keyword>
<dbReference type="Gene3D" id="3.40.50.300">
    <property type="entry name" value="P-loop containing nucleotide triphosphate hydrolases"/>
    <property type="match status" value="1"/>
</dbReference>
<evidence type="ECO:0000259" key="6">
    <source>
        <dbReference type="PROSITE" id="PS50893"/>
    </source>
</evidence>
<dbReference type="GO" id="GO:0005524">
    <property type="term" value="F:ATP binding"/>
    <property type="evidence" value="ECO:0007669"/>
    <property type="project" value="UniProtKB-KW"/>
</dbReference>
<dbReference type="SUPFAM" id="SSF52540">
    <property type="entry name" value="P-loop containing nucleoside triphosphate hydrolases"/>
    <property type="match status" value="1"/>
</dbReference>
<proteinExistence type="inferred from homology"/>
<evidence type="ECO:0000313" key="8">
    <source>
        <dbReference type="Proteomes" id="UP000474967"/>
    </source>
</evidence>
<dbReference type="GO" id="GO:0016887">
    <property type="term" value="F:ATP hydrolysis activity"/>
    <property type="evidence" value="ECO:0007669"/>
    <property type="project" value="InterPro"/>
</dbReference>
<dbReference type="InterPro" id="IPR027417">
    <property type="entry name" value="P-loop_NTPase"/>
</dbReference>
<sequence>MSPVPAIVVSDLSVEYPARGASAAHVALRGVSLRVEPGEILGLLGETGSGKSTLARVLSGRGIPKRATDPGPRITGGDATVLGHSLRRARKRDISEITFHVGFLEQEAANTLEPTLTIAENVSLPIFERDHGYSRRAAGERAATMLDTVHLPLSVLTKYPYELSSGQRQRVALARALVLGPSVLVADEPTAGIDATVRDAVIDLLGQLREHRGFSAIIVSHDLAVLRRVTTNAAVLHEGRVVGYGPIDDVLAAPEHPFVSGLATALKPPQKRKESRPQSATGDRTRTMEGQA</sequence>
<comment type="caution">
    <text evidence="7">The sequence shown here is derived from an EMBL/GenBank/DDBJ whole genome shotgun (WGS) entry which is preliminary data.</text>
</comment>
<dbReference type="InterPro" id="IPR050319">
    <property type="entry name" value="ABC_transp_ATP-bind"/>
</dbReference>
<dbReference type="EMBL" id="JAAGWY010000002">
    <property type="protein sequence ID" value="NEN06460.1"/>
    <property type="molecule type" value="Genomic_DNA"/>
</dbReference>
<dbReference type="InterPro" id="IPR003593">
    <property type="entry name" value="AAA+_ATPase"/>
</dbReference>
<dbReference type="Proteomes" id="UP000474967">
    <property type="component" value="Unassembled WGS sequence"/>
</dbReference>
<dbReference type="RefSeq" id="WP_163289876.1">
    <property type="nucleotide sequence ID" value="NZ_JAAGWY010000002.1"/>
</dbReference>
<dbReference type="AlphaFoldDB" id="A0A6L9XYE9"/>
<evidence type="ECO:0000256" key="3">
    <source>
        <dbReference type="ARBA" id="ARBA00022741"/>
    </source>
</evidence>
<evidence type="ECO:0000256" key="1">
    <source>
        <dbReference type="ARBA" id="ARBA00005417"/>
    </source>
</evidence>
<dbReference type="SMART" id="SM00382">
    <property type="entry name" value="AAA"/>
    <property type="match status" value="1"/>
</dbReference>
<keyword evidence="4 7" id="KW-0067">ATP-binding</keyword>
<evidence type="ECO:0000256" key="4">
    <source>
        <dbReference type="ARBA" id="ARBA00022840"/>
    </source>
</evidence>
<dbReference type="Pfam" id="PF00005">
    <property type="entry name" value="ABC_tran"/>
    <property type="match status" value="1"/>
</dbReference>
<dbReference type="InterPro" id="IPR003439">
    <property type="entry name" value="ABC_transporter-like_ATP-bd"/>
</dbReference>
<dbReference type="InterPro" id="IPR017871">
    <property type="entry name" value="ABC_transporter-like_CS"/>
</dbReference>
<feature type="compositionally biased region" description="Basic and acidic residues" evidence="5">
    <location>
        <begin position="283"/>
        <end position="292"/>
    </location>
</feature>
<comment type="similarity">
    <text evidence="1">Belongs to the ABC transporter superfamily.</text>
</comment>
<protein>
    <submittedName>
        <fullName evidence="7">ABC transporter ATP-binding protein</fullName>
    </submittedName>
</protein>
<feature type="region of interest" description="Disordered" evidence="5">
    <location>
        <begin position="262"/>
        <end position="292"/>
    </location>
</feature>
<evidence type="ECO:0000313" key="7">
    <source>
        <dbReference type="EMBL" id="NEN06460.1"/>
    </source>
</evidence>
<gene>
    <name evidence="7" type="ORF">G3T36_11330</name>
</gene>
<dbReference type="GO" id="GO:0055085">
    <property type="term" value="P:transmembrane transport"/>
    <property type="evidence" value="ECO:0007669"/>
    <property type="project" value="UniProtKB-ARBA"/>
</dbReference>
<dbReference type="CDD" id="cd03257">
    <property type="entry name" value="ABC_NikE_OppD_transporters"/>
    <property type="match status" value="1"/>
</dbReference>
<reference evidence="7 8" key="1">
    <citation type="journal article" date="2014" name="J. Microbiol.">
        <title>Diaminobutyricibacter tongyongensis gen. nov., sp. nov. and Homoserinibacter gongjuensis gen. nov., sp. nov. belong to the family Microbacteriaceae.</title>
        <authorList>
            <person name="Kim S.J."/>
            <person name="Ahn J.H."/>
            <person name="Weon H.Y."/>
            <person name="Hamada M."/>
            <person name="Suzuki K."/>
            <person name="Kwon S.W."/>
        </authorList>
    </citation>
    <scope>NUCLEOTIDE SEQUENCE [LARGE SCALE GENOMIC DNA]</scope>
    <source>
        <strain evidence="7 8">NBRC 108724</strain>
    </source>
</reference>
<keyword evidence="2" id="KW-0813">Transport</keyword>
<evidence type="ECO:0000256" key="2">
    <source>
        <dbReference type="ARBA" id="ARBA00022448"/>
    </source>
</evidence>
<accession>A0A6L9XYE9</accession>
<evidence type="ECO:0000256" key="5">
    <source>
        <dbReference type="SAM" id="MobiDB-lite"/>
    </source>
</evidence>
<name>A0A6L9XYE9_9MICO</name>
<keyword evidence="8" id="KW-1185">Reference proteome</keyword>
<dbReference type="PANTHER" id="PTHR43776">
    <property type="entry name" value="TRANSPORT ATP-BINDING PROTEIN"/>
    <property type="match status" value="1"/>
</dbReference>
<dbReference type="PROSITE" id="PS50893">
    <property type="entry name" value="ABC_TRANSPORTER_2"/>
    <property type="match status" value="1"/>
</dbReference>
<feature type="domain" description="ABC transporter" evidence="6">
    <location>
        <begin position="7"/>
        <end position="263"/>
    </location>
</feature>
<organism evidence="7 8">
    <name type="scientific">Leifsonia tongyongensis</name>
    <dbReference type="NCBI Taxonomy" id="1268043"/>
    <lineage>
        <taxon>Bacteria</taxon>
        <taxon>Bacillati</taxon>
        <taxon>Actinomycetota</taxon>
        <taxon>Actinomycetes</taxon>
        <taxon>Micrococcales</taxon>
        <taxon>Microbacteriaceae</taxon>
        <taxon>Leifsonia</taxon>
    </lineage>
</organism>